<evidence type="ECO:0000256" key="3">
    <source>
        <dbReference type="ARBA" id="ARBA00022989"/>
    </source>
</evidence>
<dbReference type="GO" id="GO:0005789">
    <property type="term" value="C:endoplasmic reticulum membrane"/>
    <property type="evidence" value="ECO:0007669"/>
    <property type="project" value="UniProtKB-SubCell"/>
</dbReference>
<dbReference type="Proteomes" id="UP000307440">
    <property type="component" value="Unassembled WGS sequence"/>
</dbReference>
<evidence type="ECO:0000256" key="2">
    <source>
        <dbReference type="ARBA" id="ARBA00022692"/>
    </source>
</evidence>
<feature type="transmembrane region" description="Helical" evidence="5">
    <location>
        <begin position="98"/>
        <end position="116"/>
    </location>
</feature>
<evidence type="ECO:0000256" key="6">
    <source>
        <dbReference type="SAM" id="SignalP"/>
    </source>
</evidence>
<comment type="catalytic activity">
    <reaction evidence="5">
        <text>[protein]-C-terminal S-[(2E,6E)-farnesyl]-L-cysteine + S-adenosyl-L-methionine = [protein]-C-terminal S-[(2E,6E)-farnesyl]-L-cysteine methyl ester + S-adenosyl-L-homocysteine</text>
        <dbReference type="Rhea" id="RHEA:21672"/>
        <dbReference type="Rhea" id="RHEA-COMP:12125"/>
        <dbReference type="Rhea" id="RHEA-COMP:12126"/>
        <dbReference type="ChEBI" id="CHEBI:57856"/>
        <dbReference type="ChEBI" id="CHEBI:59789"/>
        <dbReference type="ChEBI" id="CHEBI:90510"/>
        <dbReference type="ChEBI" id="CHEBI:90511"/>
        <dbReference type="EC" id="2.1.1.100"/>
    </reaction>
</comment>
<dbReference type="AlphaFoldDB" id="A0A5C3KUM0"/>
<evidence type="ECO:0000313" key="8">
    <source>
        <dbReference type="Proteomes" id="UP000307440"/>
    </source>
</evidence>
<dbReference type="GO" id="GO:0004671">
    <property type="term" value="F:protein C-terminal S-isoprenylcysteine carboxyl O-methyltransferase activity"/>
    <property type="evidence" value="ECO:0007669"/>
    <property type="project" value="UniProtKB-EC"/>
</dbReference>
<feature type="transmembrane region" description="Helical" evidence="5">
    <location>
        <begin position="152"/>
        <end position="170"/>
    </location>
</feature>
<dbReference type="GO" id="GO:0032259">
    <property type="term" value="P:methylation"/>
    <property type="evidence" value="ECO:0007669"/>
    <property type="project" value="UniProtKB-KW"/>
</dbReference>
<keyword evidence="3 5" id="KW-1133">Transmembrane helix</keyword>
<accession>A0A5C3KUM0</accession>
<keyword evidence="2 5" id="KW-0812">Transmembrane</keyword>
<dbReference type="STRING" id="230819.A0A5C3KUM0"/>
<organism evidence="7 8">
    <name type="scientific">Coprinopsis marcescibilis</name>
    <name type="common">Agaric fungus</name>
    <name type="synonym">Psathyrella marcescibilis</name>
    <dbReference type="NCBI Taxonomy" id="230819"/>
    <lineage>
        <taxon>Eukaryota</taxon>
        <taxon>Fungi</taxon>
        <taxon>Dikarya</taxon>
        <taxon>Basidiomycota</taxon>
        <taxon>Agaricomycotina</taxon>
        <taxon>Agaricomycetes</taxon>
        <taxon>Agaricomycetidae</taxon>
        <taxon>Agaricales</taxon>
        <taxon>Agaricineae</taxon>
        <taxon>Psathyrellaceae</taxon>
        <taxon>Coprinopsis</taxon>
    </lineage>
</organism>
<evidence type="ECO:0000256" key="5">
    <source>
        <dbReference type="RuleBase" id="RU362022"/>
    </source>
</evidence>
<keyword evidence="6" id="KW-0732">Signal</keyword>
<proteinExistence type="inferred from homology"/>
<keyword evidence="8" id="KW-1185">Reference proteome</keyword>
<dbReference type="EMBL" id="ML210208">
    <property type="protein sequence ID" value="TFK24007.1"/>
    <property type="molecule type" value="Genomic_DNA"/>
</dbReference>
<protein>
    <recommendedName>
        <fullName evidence="5">Protein-S-isoprenylcysteine O-methyltransferase</fullName>
        <ecNumber evidence="5">2.1.1.100</ecNumber>
    </recommendedName>
</protein>
<keyword evidence="4 5" id="KW-0472">Membrane</keyword>
<sequence>MEASTSYIRPIIKTSLLLLSAVSVHLSLSPPNPPVKEDESMVWMGVLTEIMGPALSSVWKRHLSVLSSSQSTPSPLSSSIKHPFQGTSPRDLNACHPLLLAGAMLTLLAASLRIWCFKKLGPMFTFEITIRPKHQLVTSGPYSWVRHPSYTGVYLTLVGATLLLSAPNTWLSASRVLYTAPGCVFAALWAMKCMLAFRGTYLRLTTEDQVLRETFGVEWEEYATRVPWRLVPGFF</sequence>
<dbReference type="EC" id="2.1.1.100" evidence="5"/>
<feature type="chain" id="PRO_5023019783" description="Protein-S-isoprenylcysteine O-methyltransferase" evidence="6">
    <location>
        <begin position="28"/>
        <end position="235"/>
    </location>
</feature>
<comment type="similarity">
    <text evidence="5">Belongs to the class VI-like SAM-binding methyltransferase superfamily. Isoprenylcysteine carboxyl methyltransferase family.</text>
</comment>
<keyword evidence="5" id="KW-0256">Endoplasmic reticulum</keyword>
<evidence type="ECO:0000256" key="1">
    <source>
        <dbReference type="ARBA" id="ARBA00004141"/>
    </source>
</evidence>
<reference evidence="7 8" key="1">
    <citation type="journal article" date="2019" name="Nat. Ecol. Evol.">
        <title>Megaphylogeny resolves global patterns of mushroom evolution.</title>
        <authorList>
            <person name="Varga T."/>
            <person name="Krizsan K."/>
            <person name="Foldi C."/>
            <person name="Dima B."/>
            <person name="Sanchez-Garcia M."/>
            <person name="Sanchez-Ramirez S."/>
            <person name="Szollosi G.J."/>
            <person name="Szarkandi J.G."/>
            <person name="Papp V."/>
            <person name="Albert L."/>
            <person name="Andreopoulos W."/>
            <person name="Angelini C."/>
            <person name="Antonin V."/>
            <person name="Barry K.W."/>
            <person name="Bougher N.L."/>
            <person name="Buchanan P."/>
            <person name="Buyck B."/>
            <person name="Bense V."/>
            <person name="Catcheside P."/>
            <person name="Chovatia M."/>
            <person name="Cooper J."/>
            <person name="Damon W."/>
            <person name="Desjardin D."/>
            <person name="Finy P."/>
            <person name="Geml J."/>
            <person name="Haridas S."/>
            <person name="Hughes K."/>
            <person name="Justo A."/>
            <person name="Karasinski D."/>
            <person name="Kautmanova I."/>
            <person name="Kiss B."/>
            <person name="Kocsube S."/>
            <person name="Kotiranta H."/>
            <person name="LaButti K.M."/>
            <person name="Lechner B.E."/>
            <person name="Liimatainen K."/>
            <person name="Lipzen A."/>
            <person name="Lukacs Z."/>
            <person name="Mihaltcheva S."/>
            <person name="Morgado L.N."/>
            <person name="Niskanen T."/>
            <person name="Noordeloos M.E."/>
            <person name="Ohm R.A."/>
            <person name="Ortiz-Santana B."/>
            <person name="Ovrebo C."/>
            <person name="Racz N."/>
            <person name="Riley R."/>
            <person name="Savchenko A."/>
            <person name="Shiryaev A."/>
            <person name="Soop K."/>
            <person name="Spirin V."/>
            <person name="Szebenyi C."/>
            <person name="Tomsovsky M."/>
            <person name="Tulloss R.E."/>
            <person name="Uehling J."/>
            <person name="Grigoriev I.V."/>
            <person name="Vagvolgyi C."/>
            <person name="Papp T."/>
            <person name="Martin F.M."/>
            <person name="Miettinen O."/>
            <person name="Hibbett D.S."/>
            <person name="Nagy L.G."/>
        </authorList>
    </citation>
    <scope>NUCLEOTIDE SEQUENCE [LARGE SCALE GENOMIC DNA]</scope>
    <source>
        <strain evidence="7 8">CBS 121175</strain>
    </source>
</reference>
<keyword evidence="5" id="KW-0489">Methyltransferase</keyword>
<comment type="caution">
    <text evidence="5">Lacks conserved residue(s) required for the propagation of feature annotation.</text>
</comment>
<name>A0A5C3KUM0_COPMA</name>
<evidence type="ECO:0000256" key="4">
    <source>
        <dbReference type="ARBA" id="ARBA00023136"/>
    </source>
</evidence>
<dbReference type="InterPro" id="IPR007269">
    <property type="entry name" value="ICMT_MeTrfase"/>
</dbReference>
<dbReference type="OrthoDB" id="422086at2759"/>
<dbReference type="Pfam" id="PF04140">
    <property type="entry name" value="ICMT"/>
    <property type="match status" value="1"/>
</dbReference>
<dbReference type="PANTHER" id="PTHR12714:SF9">
    <property type="entry name" value="PROTEIN-S-ISOPRENYLCYSTEINE O-METHYLTRANSFERASE"/>
    <property type="match status" value="1"/>
</dbReference>
<feature type="transmembrane region" description="Helical" evidence="5">
    <location>
        <begin position="176"/>
        <end position="197"/>
    </location>
</feature>
<comment type="subcellular location">
    <subcellularLocation>
        <location evidence="5">Endoplasmic reticulum membrane</location>
        <topology evidence="5">Multi-pass membrane protein</topology>
    </subcellularLocation>
    <subcellularLocation>
        <location evidence="1">Membrane</location>
        <topology evidence="1">Multi-pass membrane protein</topology>
    </subcellularLocation>
</comment>
<keyword evidence="5" id="KW-0808">Transferase</keyword>
<dbReference type="Gene3D" id="1.20.120.1630">
    <property type="match status" value="1"/>
</dbReference>
<feature type="signal peptide" evidence="6">
    <location>
        <begin position="1"/>
        <end position="27"/>
    </location>
</feature>
<dbReference type="PANTHER" id="PTHR12714">
    <property type="entry name" value="PROTEIN-S ISOPRENYLCYSTEINE O-METHYLTRANSFERASE"/>
    <property type="match status" value="1"/>
</dbReference>
<evidence type="ECO:0000313" key="7">
    <source>
        <dbReference type="EMBL" id="TFK24007.1"/>
    </source>
</evidence>
<gene>
    <name evidence="7" type="ORF">FA15DRAFT_680911</name>
</gene>
<keyword evidence="5" id="KW-0949">S-adenosyl-L-methionine</keyword>